<dbReference type="SMART" id="SM00421">
    <property type="entry name" value="HTH_LUXR"/>
    <property type="match status" value="1"/>
</dbReference>
<dbReference type="InterPro" id="IPR036388">
    <property type="entry name" value="WH-like_DNA-bd_sf"/>
</dbReference>
<dbReference type="InterPro" id="IPR000792">
    <property type="entry name" value="Tscrpt_reg_LuxR_C"/>
</dbReference>
<proteinExistence type="predicted"/>
<evidence type="ECO:0000313" key="2">
    <source>
        <dbReference type="EMBL" id="MDQ0449507.1"/>
    </source>
</evidence>
<evidence type="ECO:0000259" key="1">
    <source>
        <dbReference type="SMART" id="SM00421"/>
    </source>
</evidence>
<gene>
    <name evidence="2" type="ORF">QO012_004026</name>
</gene>
<keyword evidence="2" id="KW-0238">DNA-binding</keyword>
<keyword evidence="3" id="KW-1185">Reference proteome</keyword>
<evidence type="ECO:0000313" key="3">
    <source>
        <dbReference type="Proteomes" id="UP001231124"/>
    </source>
</evidence>
<dbReference type="RefSeq" id="WP_238201361.1">
    <property type="nucleotide sequence ID" value="NZ_BPQE01000003.1"/>
</dbReference>
<organism evidence="2 3">
    <name type="scientific">Methylobacterium aerolatum</name>
    <dbReference type="NCBI Taxonomy" id="418708"/>
    <lineage>
        <taxon>Bacteria</taxon>
        <taxon>Pseudomonadati</taxon>
        <taxon>Pseudomonadota</taxon>
        <taxon>Alphaproteobacteria</taxon>
        <taxon>Hyphomicrobiales</taxon>
        <taxon>Methylobacteriaceae</taxon>
        <taxon>Methylobacterium</taxon>
    </lineage>
</organism>
<sequence length="367" mass="39455">MSDQEGDLVDRIYEAAVLPELWPDVLTTLANYGGADAAVLFAESLDVSQLVTTANFSDTMRDYISQGWFNRTDRTKRLLAKKHAGFVTDLDIYTTDEFAREPVFQEFFNPRGFGTGAASVIKVPTGDRLIFDVERSLERGPFPADAVSRLDGMRPHLARAAMMAARMRLQTVRAAAQALEIVGLAAVVLGRKGRPLAMNRMCERLLGDQVLDGARFALTDPAADALLSNALIELSYRASVAPRSIPLAARGDQVPTVLHLLPIRRSAIDLFVSAEAIAVLTPLTTSHAPDLSVLEGLFDLTAAEARVARGIVSGSTVADLSLSFGTSSATVRSQLKSVMSKTGVSRQAELVKLLAGSTLPTPPMTKT</sequence>
<dbReference type="InterPro" id="IPR016032">
    <property type="entry name" value="Sig_transdc_resp-reg_C-effctor"/>
</dbReference>
<comment type="caution">
    <text evidence="2">The sequence shown here is derived from an EMBL/GenBank/DDBJ whole genome shotgun (WGS) entry which is preliminary data.</text>
</comment>
<dbReference type="SUPFAM" id="SSF46894">
    <property type="entry name" value="C-terminal effector domain of the bipartite response regulators"/>
    <property type="match status" value="1"/>
</dbReference>
<reference evidence="2 3" key="1">
    <citation type="submission" date="2023-07" db="EMBL/GenBank/DDBJ databases">
        <title>Genomic Encyclopedia of Type Strains, Phase IV (KMG-IV): sequencing the most valuable type-strain genomes for metagenomic binning, comparative biology and taxonomic classification.</title>
        <authorList>
            <person name="Goeker M."/>
        </authorList>
    </citation>
    <scope>NUCLEOTIDE SEQUENCE [LARGE SCALE GENOMIC DNA]</scope>
    <source>
        <strain evidence="2 3">DSM 19013</strain>
    </source>
</reference>
<dbReference type="GO" id="GO:0003677">
    <property type="term" value="F:DNA binding"/>
    <property type="evidence" value="ECO:0007669"/>
    <property type="project" value="UniProtKB-KW"/>
</dbReference>
<dbReference type="Gene3D" id="1.10.10.10">
    <property type="entry name" value="Winged helix-like DNA-binding domain superfamily/Winged helix DNA-binding domain"/>
    <property type="match status" value="1"/>
</dbReference>
<name>A0ABU0I4F6_9HYPH</name>
<feature type="domain" description="HTH luxR-type" evidence="1">
    <location>
        <begin position="297"/>
        <end position="354"/>
    </location>
</feature>
<dbReference type="Proteomes" id="UP001231124">
    <property type="component" value="Unassembled WGS sequence"/>
</dbReference>
<protein>
    <submittedName>
        <fullName evidence="2">DNA-binding CsgD family transcriptional regulator</fullName>
    </submittedName>
</protein>
<dbReference type="EMBL" id="JAUSVP010000015">
    <property type="protein sequence ID" value="MDQ0449507.1"/>
    <property type="molecule type" value="Genomic_DNA"/>
</dbReference>
<accession>A0ABU0I4F6</accession>